<evidence type="ECO:0000313" key="8">
    <source>
        <dbReference type="EMBL" id="WRP15880.1"/>
    </source>
</evidence>
<proteinExistence type="inferred from homology"/>
<sequence length="222" mass="24921">MTEVRLEHRRGRSWYRAVDAGSGRGWVLDRQALAGLRLLPLEPDAGPVELAPEQLPLLDEAERATARRRALLLLGHRARSVAELRRLLAAWPFNPEAVEDALGWVAQLGYLDDRALAQEMVALHLHRRAKGRRGVLAEMAERGIPADVGAPEVERHYPAAAEYEVALELARRHARTLEGLPPERRLARLWRYLARRGFEEETVRRALREVLGPEASGGVEPA</sequence>
<dbReference type="PANTHER" id="PTHR33602">
    <property type="entry name" value="REGULATORY PROTEIN RECX FAMILY PROTEIN"/>
    <property type="match status" value="1"/>
</dbReference>
<reference evidence="9" key="1">
    <citation type="submission" date="2023-12" db="EMBL/GenBank/DDBJ databases">
        <title>Novel isolates from deep terrestrial aquifers shed light on the physiology and ecology of the class Limnochordia.</title>
        <authorList>
            <person name="Karnachuk O.V."/>
            <person name="Lukina A.P."/>
            <person name="Avakyan M.R."/>
            <person name="Kadnikov V."/>
            <person name="Begmatov S."/>
            <person name="Beletsky A.V."/>
            <person name="Mardanov A.V."/>
            <person name="Ravin N.V."/>
        </authorList>
    </citation>
    <scope>NUCLEOTIDE SEQUENCE [LARGE SCALE GENOMIC DNA]</scope>
    <source>
        <strain evidence="9">LN</strain>
    </source>
</reference>
<keyword evidence="9" id="KW-1185">Reference proteome</keyword>
<comment type="function">
    <text evidence="5">Modulates RecA activity.</text>
</comment>
<dbReference type="InterPro" id="IPR053926">
    <property type="entry name" value="RecX_HTH_1st"/>
</dbReference>
<gene>
    <name evidence="5" type="primary">recX</name>
    <name evidence="8" type="ORF">VLY81_06945</name>
</gene>
<evidence type="ECO:0000256" key="4">
    <source>
        <dbReference type="ARBA" id="ARBA00022490"/>
    </source>
</evidence>
<dbReference type="InterPro" id="IPR053925">
    <property type="entry name" value="RecX_HTH_3rd"/>
</dbReference>
<feature type="domain" description="RecX third three-helical" evidence="6">
    <location>
        <begin position="162"/>
        <end position="207"/>
    </location>
</feature>
<dbReference type="InterPro" id="IPR036388">
    <property type="entry name" value="WH-like_DNA-bd_sf"/>
</dbReference>
<evidence type="ECO:0000256" key="5">
    <source>
        <dbReference type="HAMAP-Rule" id="MF_01114"/>
    </source>
</evidence>
<comment type="similarity">
    <text evidence="2 5">Belongs to the RecX family.</text>
</comment>
<evidence type="ECO:0000256" key="3">
    <source>
        <dbReference type="ARBA" id="ARBA00018111"/>
    </source>
</evidence>
<dbReference type="RefSeq" id="WP_324670289.1">
    <property type="nucleotide sequence ID" value="NZ_CP141614.1"/>
</dbReference>
<dbReference type="Proteomes" id="UP001333102">
    <property type="component" value="Chromosome"/>
</dbReference>
<dbReference type="Pfam" id="PF21981">
    <property type="entry name" value="RecX_HTH3"/>
    <property type="match status" value="1"/>
</dbReference>
<evidence type="ECO:0000259" key="6">
    <source>
        <dbReference type="Pfam" id="PF21981"/>
    </source>
</evidence>
<dbReference type="Gene3D" id="1.10.10.10">
    <property type="entry name" value="Winged helix-like DNA-binding domain superfamily/Winged helix DNA-binding domain"/>
    <property type="match status" value="2"/>
</dbReference>
<protein>
    <recommendedName>
        <fullName evidence="3 5">Regulatory protein RecX</fullName>
    </recommendedName>
</protein>
<evidence type="ECO:0000256" key="1">
    <source>
        <dbReference type="ARBA" id="ARBA00004496"/>
    </source>
</evidence>
<keyword evidence="4 5" id="KW-0963">Cytoplasm</keyword>
<evidence type="ECO:0000259" key="7">
    <source>
        <dbReference type="Pfam" id="PF21982"/>
    </source>
</evidence>
<name>A0ABZ1BSS7_9FIRM</name>
<accession>A0ABZ1BSS7</accession>
<dbReference type="Pfam" id="PF21982">
    <property type="entry name" value="RecX_HTH1"/>
    <property type="match status" value="1"/>
</dbReference>
<dbReference type="PANTHER" id="PTHR33602:SF1">
    <property type="entry name" value="REGULATORY PROTEIN RECX FAMILY PROTEIN"/>
    <property type="match status" value="1"/>
</dbReference>
<dbReference type="HAMAP" id="MF_01114">
    <property type="entry name" value="RecX"/>
    <property type="match status" value="1"/>
</dbReference>
<comment type="subcellular location">
    <subcellularLocation>
        <location evidence="1 5">Cytoplasm</location>
    </subcellularLocation>
</comment>
<organism evidence="8 9">
    <name type="scientific">Geochorda subterranea</name>
    <dbReference type="NCBI Taxonomy" id="3109564"/>
    <lineage>
        <taxon>Bacteria</taxon>
        <taxon>Bacillati</taxon>
        <taxon>Bacillota</taxon>
        <taxon>Limnochordia</taxon>
        <taxon>Limnochordales</taxon>
        <taxon>Geochordaceae</taxon>
        <taxon>Geochorda</taxon>
    </lineage>
</organism>
<evidence type="ECO:0000313" key="9">
    <source>
        <dbReference type="Proteomes" id="UP001333102"/>
    </source>
</evidence>
<dbReference type="EMBL" id="CP141614">
    <property type="protein sequence ID" value="WRP15880.1"/>
    <property type="molecule type" value="Genomic_DNA"/>
</dbReference>
<dbReference type="InterPro" id="IPR003783">
    <property type="entry name" value="Regulatory_RecX"/>
</dbReference>
<feature type="domain" description="RecX first three-helical" evidence="7">
    <location>
        <begin position="66"/>
        <end position="102"/>
    </location>
</feature>
<evidence type="ECO:0000256" key="2">
    <source>
        <dbReference type="ARBA" id="ARBA00009695"/>
    </source>
</evidence>